<evidence type="ECO:0000313" key="1">
    <source>
        <dbReference type="EMBL" id="EOI06890.1"/>
    </source>
</evidence>
<dbReference type="EMBL" id="AJAS01000002">
    <property type="protein sequence ID" value="EOI06890.1"/>
    <property type="molecule type" value="Genomic_DNA"/>
</dbReference>
<sequence length="65" mass="7556">MYQGSTSPEKISSQAGEVKHDWWDNNKEILNNVKNSYNRPNTIFDPTNKSQVCYSLLMEKNFEVS</sequence>
<evidence type="ECO:0000313" key="3">
    <source>
        <dbReference type="Proteomes" id="UP000013781"/>
    </source>
</evidence>
<comment type="caution">
    <text evidence="1">The sequence shown here is derived from an EMBL/GenBank/DDBJ whole genome shotgun (WGS) entry which is preliminary data.</text>
</comment>
<name>R2RCY5_9ENTE</name>
<reference evidence="2 4" key="2">
    <citation type="submission" date="2013-03" db="EMBL/GenBank/DDBJ databases">
        <title>The Genome Sequence of Enterococcus moraviensis BAA-383 (PacBio/Illumina hybrid assembly).</title>
        <authorList>
            <consortium name="The Broad Institute Genomics Platform"/>
            <consortium name="The Broad Institute Genome Sequencing Center for Infectious Disease"/>
            <person name="Earl A."/>
            <person name="Russ C."/>
            <person name="Gilmore M."/>
            <person name="Surin D."/>
            <person name="Walker B."/>
            <person name="Young S."/>
            <person name="Zeng Q."/>
            <person name="Gargeya S."/>
            <person name="Fitzgerald M."/>
            <person name="Haas B."/>
            <person name="Abouelleil A."/>
            <person name="Allen A.W."/>
            <person name="Alvarado L."/>
            <person name="Arachchi H.M."/>
            <person name="Berlin A.M."/>
            <person name="Chapman S.B."/>
            <person name="Gainer-Dewar J."/>
            <person name="Goldberg J."/>
            <person name="Griggs A."/>
            <person name="Gujja S."/>
            <person name="Hansen M."/>
            <person name="Howarth C."/>
            <person name="Imamovic A."/>
            <person name="Ireland A."/>
            <person name="Larimer J."/>
            <person name="McCowan C."/>
            <person name="Murphy C."/>
            <person name="Pearson M."/>
            <person name="Poon T.W."/>
            <person name="Priest M."/>
            <person name="Roberts A."/>
            <person name="Saif S."/>
            <person name="Shea T."/>
            <person name="Sisk P."/>
            <person name="Sykes S."/>
            <person name="Wortman J."/>
            <person name="Nusbaum C."/>
            <person name="Birren B."/>
        </authorList>
    </citation>
    <scope>NUCLEOTIDE SEQUENCE [LARGE SCALE GENOMIC DNA]</scope>
    <source>
        <strain evidence="2 4">ATCC BAA-383</strain>
    </source>
</reference>
<evidence type="ECO:0000313" key="4">
    <source>
        <dbReference type="Proteomes" id="UP000014157"/>
    </source>
</evidence>
<keyword evidence="4" id="KW-1185">Reference proteome</keyword>
<proteinExistence type="predicted"/>
<organism evidence="1 3">
    <name type="scientific">Enterococcus moraviensis ATCC BAA-383</name>
    <dbReference type="NCBI Taxonomy" id="1158609"/>
    <lineage>
        <taxon>Bacteria</taxon>
        <taxon>Bacillati</taxon>
        <taxon>Bacillota</taxon>
        <taxon>Bacilli</taxon>
        <taxon>Lactobacillales</taxon>
        <taxon>Enterococcaceae</taxon>
        <taxon>Enterococcus</taxon>
    </lineage>
</organism>
<reference evidence="1 3" key="1">
    <citation type="submission" date="2013-02" db="EMBL/GenBank/DDBJ databases">
        <title>The Genome Sequence of Enterococcus moraviensis BAA-383.</title>
        <authorList>
            <consortium name="The Broad Institute Genome Sequencing Platform"/>
            <consortium name="The Broad Institute Genome Sequencing Center for Infectious Disease"/>
            <person name="Earl A.M."/>
            <person name="Gilmore M.S."/>
            <person name="Lebreton F."/>
            <person name="Walker B."/>
            <person name="Young S.K."/>
            <person name="Zeng Q."/>
            <person name="Gargeya S."/>
            <person name="Fitzgerald M."/>
            <person name="Haas B."/>
            <person name="Abouelleil A."/>
            <person name="Alvarado L."/>
            <person name="Arachchi H.M."/>
            <person name="Berlin A.M."/>
            <person name="Chapman S.B."/>
            <person name="Dewar J."/>
            <person name="Goldberg J."/>
            <person name="Griggs A."/>
            <person name="Gujja S."/>
            <person name="Hansen M."/>
            <person name="Howarth C."/>
            <person name="Imamovic A."/>
            <person name="Larimer J."/>
            <person name="McCowan C."/>
            <person name="Murphy C."/>
            <person name="Neiman D."/>
            <person name="Pearson M."/>
            <person name="Priest M."/>
            <person name="Roberts A."/>
            <person name="Saif S."/>
            <person name="Shea T."/>
            <person name="Sisk P."/>
            <person name="Sykes S."/>
            <person name="Wortman J."/>
            <person name="Nusbaum C."/>
            <person name="Birren B."/>
        </authorList>
    </citation>
    <scope>NUCLEOTIDE SEQUENCE [LARGE SCALE GENOMIC DNA]</scope>
    <source>
        <strain evidence="1 3">ATCC BAA-383</strain>
    </source>
</reference>
<dbReference type="HOGENOM" id="CLU_2843068_0_0_9"/>
<protein>
    <submittedName>
        <fullName evidence="1">Uncharacterized protein</fullName>
    </submittedName>
</protein>
<dbReference type="Proteomes" id="UP000013781">
    <property type="component" value="Unassembled WGS sequence"/>
</dbReference>
<dbReference type="Proteomes" id="UP000014157">
    <property type="component" value="Unassembled WGS sequence"/>
</dbReference>
<gene>
    <name evidence="2" type="ORF">I586_02967</name>
    <name evidence="1" type="ORF">UAY_00232</name>
</gene>
<evidence type="ECO:0000313" key="2">
    <source>
        <dbReference type="EMBL" id="EOT65233.1"/>
    </source>
</evidence>
<dbReference type="AlphaFoldDB" id="R2RCY5"/>
<accession>R2RCY5</accession>
<dbReference type="EMBL" id="ASWB01000004">
    <property type="protein sequence ID" value="EOT65233.1"/>
    <property type="molecule type" value="Genomic_DNA"/>
</dbReference>